<evidence type="ECO:0000313" key="3">
    <source>
        <dbReference type="EMBL" id="MXO87048.1"/>
    </source>
</evidence>
<proteinExistence type="predicted"/>
<feature type="compositionally biased region" description="Pro residues" evidence="1">
    <location>
        <begin position="44"/>
        <end position="56"/>
    </location>
</feature>
<dbReference type="EMBL" id="WTYW01000006">
    <property type="protein sequence ID" value="MXO87048.1"/>
    <property type="molecule type" value="Genomic_DNA"/>
</dbReference>
<comment type="caution">
    <text evidence="3">The sequence shown here is derived from an EMBL/GenBank/DDBJ whole genome shotgun (WGS) entry which is preliminary data.</text>
</comment>
<feature type="region of interest" description="Disordered" evidence="1">
    <location>
        <begin position="37"/>
        <end position="65"/>
    </location>
</feature>
<protein>
    <submittedName>
        <fullName evidence="3">DUF1996 domain-containing protein</fullName>
    </submittedName>
</protein>
<dbReference type="PANTHER" id="PTHR43662:SF3">
    <property type="entry name" value="DOMAIN PROTEIN, PUTATIVE (AFU_ORTHOLOGUE AFUA_6G11970)-RELATED"/>
    <property type="match status" value="1"/>
</dbReference>
<feature type="domain" description="DUF1996" evidence="2">
    <location>
        <begin position="114"/>
        <end position="352"/>
    </location>
</feature>
<dbReference type="RefSeq" id="WP_160685264.1">
    <property type="nucleotide sequence ID" value="NZ_WTYW01000006.1"/>
</dbReference>
<dbReference type="OrthoDB" id="581239at2"/>
<dbReference type="Proteomes" id="UP000433104">
    <property type="component" value="Unassembled WGS sequence"/>
</dbReference>
<evidence type="ECO:0000313" key="4">
    <source>
        <dbReference type="Proteomes" id="UP000433104"/>
    </source>
</evidence>
<name>A0A844ZGZ3_9SPHN</name>
<organism evidence="3 4">
    <name type="scientific">Parapontixanthobacter aurantiacus</name>
    <dbReference type="NCBI Taxonomy" id="1463599"/>
    <lineage>
        <taxon>Bacteria</taxon>
        <taxon>Pseudomonadati</taxon>
        <taxon>Pseudomonadota</taxon>
        <taxon>Alphaproteobacteria</taxon>
        <taxon>Sphingomonadales</taxon>
        <taxon>Erythrobacteraceae</taxon>
        <taxon>Parapontixanthobacter</taxon>
    </lineage>
</organism>
<keyword evidence="4" id="KW-1185">Reference proteome</keyword>
<reference evidence="3 4" key="1">
    <citation type="submission" date="2019-12" db="EMBL/GenBank/DDBJ databases">
        <title>Genomic-based taxomic classification of the family Erythrobacteraceae.</title>
        <authorList>
            <person name="Xu L."/>
        </authorList>
    </citation>
    <scope>NUCLEOTIDE SEQUENCE [LARGE SCALE GENOMIC DNA]</scope>
    <source>
        <strain evidence="3 4">MCCC 1A09962</strain>
    </source>
</reference>
<dbReference type="AlphaFoldDB" id="A0A844ZGZ3"/>
<sequence>MRNVMRLAYLPALMAIAGCVPEDGTEDLLTVPEPVAVETTPEETPAPAPAPTPTPTQSPTGIKNEKGYVELDPIATNFDRSEWIGGRSLPDSSAPDVVGAFRFICRPSHNAYDDPIVFPGQKGAAHLHTFFGNTMTDANSTYESLRTTGDSTCNNALNRSAYWMPALMNGRGQVVMPDAISIYYKRRPASDPACQEGKGCVPVPRGLRYVFGRTMSGPGPGDHVYFKCMNVDGKYDSLPEAARNCPSGRQIGAVVASPQCWNGTELDSADHRSHMAYMQRDRNTGQQACPSTHPYTLPQFTMGVWYTTDDTLDRSGDLSTSRQTWYFASDRMEGKTWLPSGHTFHADWFGAWDDDVLKTWNDNCIDKLLNCAGGDLGNGTGLRLNEISRERDNNLVDVPPRT</sequence>
<dbReference type="InterPro" id="IPR018535">
    <property type="entry name" value="DUF1996"/>
</dbReference>
<accession>A0A844ZGZ3</accession>
<gene>
    <name evidence="3" type="ORF">GRI38_13520</name>
</gene>
<dbReference type="Pfam" id="PF09362">
    <property type="entry name" value="DUF1996"/>
    <property type="match status" value="1"/>
</dbReference>
<evidence type="ECO:0000256" key="1">
    <source>
        <dbReference type="SAM" id="MobiDB-lite"/>
    </source>
</evidence>
<evidence type="ECO:0000259" key="2">
    <source>
        <dbReference type="Pfam" id="PF09362"/>
    </source>
</evidence>
<dbReference type="PANTHER" id="PTHR43662">
    <property type="match status" value="1"/>
</dbReference>
<dbReference type="PROSITE" id="PS51257">
    <property type="entry name" value="PROKAR_LIPOPROTEIN"/>
    <property type="match status" value="1"/>
</dbReference>